<evidence type="ECO:0000256" key="2">
    <source>
        <dbReference type="SAM" id="Phobius"/>
    </source>
</evidence>
<dbReference type="AlphaFoldDB" id="A0A645DJT4"/>
<evidence type="ECO:0000313" key="3">
    <source>
        <dbReference type="EMBL" id="MPM89704.1"/>
    </source>
</evidence>
<keyword evidence="2" id="KW-0472">Membrane</keyword>
<feature type="compositionally biased region" description="Polar residues" evidence="1">
    <location>
        <begin position="153"/>
        <end position="162"/>
    </location>
</feature>
<feature type="transmembrane region" description="Helical" evidence="2">
    <location>
        <begin position="61"/>
        <end position="81"/>
    </location>
</feature>
<organism evidence="3">
    <name type="scientific">bioreactor metagenome</name>
    <dbReference type="NCBI Taxonomy" id="1076179"/>
    <lineage>
        <taxon>unclassified sequences</taxon>
        <taxon>metagenomes</taxon>
        <taxon>ecological metagenomes</taxon>
    </lineage>
</organism>
<name>A0A645DJT4_9ZZZZ</name>
<feature type="region of interest" description="Disordered" evidence="1">
    <location>
        <begin position="152"/>
        <end position="176"/>
    </location>
</feature>
<gene>
    <name evidence="3" type="ORF">SDC9_136816</name>
</gene>
<feature type="transmembrane region" description="Helical" evidence="2">
    <location>
        <begin position="6"/>
        <end position="21"/>
    </location>
</feature>
<keyword evidence="2" id="KW-1133">Transmembrane helix</keyword>
<dbReference type="EMBL" id="VSSQ01037096">
    <property type="protein sequence ID" value="MPM89704.1"/>
    <property type="molecule type" value="Genomic_DNA"/>
</dbReference>
<accession>A0A645DJT4</accession>
<proteinExistence type="predicted"/>
<reference evidence="3" key="1">
    <citation type="submission" date="2019-08" db="EMBL/GenBank/DDBJ databases">
        <authorList>
            <person name="Kucharzyk K."/>
            <person name="Murdoch R.W."/>
            <person name="Higgins S."/>
            <person name="Loffler F."/>
        </authorList>
    </citation>
    <scope>NUCLEOTIDE SEQUENCE</scope>
</reference>
<evidence type="ECO:0000256" key="1">
    <source>
        <dbReference type="SAM" id="MobiDB-lite"/>
    </source>
</evidence>
<feature type="transmembrane region" description="Helical" evidence="2">
    <location>
        <begin position="88"/>
        <end position="106"/>
    </location>
</feature>
<protein>
    <submittedName>
        <fullName evidence="3">Uncharacterized protein</fullName>
    </submittedName>
</protein>
<sequence>MNNQLYLWGSVILPWFTLLFLKADDVKRYMPVALFGALVTTIIGEIALALNWWSIKESIFPFYHLAPYIYGAFPVGVIWIFKFTHDRFWLFILANAALDIILAFPILNFTIQRGIVEIINITSFQLFLVFLLNAVALYVYQEWQDDAPLFAESTKSSPNLQTALAKPLPEDKDDQE</sequence>
<feature type="transmembrane region" description="Helical" evidence="2">
    <location>
        <begin position="118"/>
        <end position="140"/>
    </location>
</feature>
<feature type="transmembrane region" description="Helical" evidence="2">
    <location>
        <begin position="33"/>
        <end position="55"/>
    </location>
</feature>
<keyword evidence="2" id="KW-0812">Transmembrane</keyword>
<comment type="caution">
    <text evidence="3">The sequence shown here is derived from an EMBL/GenBank/DDBJ whole genome shotgun (WGS) entry which is preliminary data.</text>
</comment>